<accession>A0AAV4M2T2</accession>
<evidence type="ECO:0000313" key="2">
    <source>
        <dbReference type="Proteomes" id="UP001054837"/>
    </source>
</evidence>
<gene>
    <name evidence="1" type="ORF">CDAR_225901</name>
</gene>
<organism evidence="1 2">
    <name type="scientific">Caerostris darwini</name>
    <dbReference type="NCBI Taxonomy" id="1538125"/>
    <lineage>
        <taxon>Eukaryota</taxon>
        <taxon>Metazoa</taxon>
        <taxon>Ecdysozoa</taxon>
        <taxon>Arthropoda</taxon>
        <taxon>Chelicerata</taxon>
        <taxon>Arachnida</taxon>
        <taxon>Araneae</taxon>
        <taxon>Araneomorphae</taxon>
        <taxon>Entelegynae</taxon>
        <taxon>Araneoidea</taxon>
        <taxon>Araneidae</taxon>
        <taxon>Caerostris</taxon>
    </lineage>
</organism>
<reference evidence="1 2" key="1">
    <citation type="submission" date="2021-06" db="EMBL/GenBank/DDBJ databases">
        <title>Caerostris darwini draft genome.</title>
        <authorList>
            <person name="Kono N."/>
            <person name="Arakawa K."/>
        </authorList>
    </citation>
    <scope>NUCLEOTIDE SEQUENCE [LARGE SCALE GENOMIC DNA]</scope>
</reference>
<name>A0AAV4M2T2_9ARAC</name>
<evidence type="ECO:0008006" key="3">
    <source>
        <dbReference type="Google" id="ProtNLM"/>
    </source>
</evidence>
<evidence type="ECO:0000313" key="1">
    <source>
        <dbReference type="EMBL" id="GIX66688.1"/>
    </source>
</evidence>
<comment type="caution">
    <text evidence="1">The sequence shown here is derived from an EMBL/GenBank/DDBJ whole genome shotgun (WGS) entry which is preliminary data.</text>
</comment>
<protein>
    <recommendedName>
        <fullName evidence="3">Ycf15</fullName>
    </recommendedName>
</protein>
<keyword evidence="2" id="KW-1185">Reference proteome</keyword>
<dbReference type="EMBL" id="BPLQ01000008">
    <property type="protein sequence ID" value="GIX66688.1"/>
    <property type="molecule type" value="Genomic_DNA"/>
</dbReference>
<sequence length="100" mass="11613">MIAREEKKKKHASVTLSSGEDQYLDWLRFEIFFSKQDIFLAFFFFSEKKTEAVIKTAGARKQSPMPGGKKKKKENRLFDFVILHLAHPSEPRTNRSFGST</sequence>
<proteinExistence type="predicted"/>
<dbReference type="Proteomes" id="UP001054837">
    <property type="component" value="Unassembled WGS sequence"/>
</dbReference>
<dbReference type="AlphaFoldDB" id="A0AAV4M2T2"/>